<protein>
    <recommendedName>
        <fullName evidence="3">Reverse transcriptase domain-containing protein</fullName>
    </recommendedName>
</protein>
<reference evidence="1" key="1">
    <citation type="submission" date="2018-11" db="EMBL/GenBank/DDBJ databases">
        <authorList>
            <person name="Grassa J C."/>
        </authorList>
    </citation>
    <scope>NUCLEOTIDE SEQUENCE [LARGE SCALE GENOMIC DNA]</scope>
</reference>
<evidence type="ECO:0000313" key="1">
    <source>
        <dbReference type="EnsemblPlants" id="cds.evm.model.05.1393"/>
    </source>
</evidence>
<reference evidence="1" key="2">
    <citation type="submission" date="2021-03" db="UniProtKB">
        <authorList>
            <consortium name="EnsemblPlants"/>
        </authorList>
    </citation>
    <scope>IDENTIFICATION</scope>
</reference>
<dbReference type="PANTHER" id="PTHR33116:SF86">
    <property type="entry name" value="REVERSE TRANSCRIPTASE DOMAIN-CONTAINING PROTEIN"/>
    <property type="match status" value="1"/>
</dbReference>
<sequence length="318" mass="36046">MIPGFEKSQLKVLSNLDSYASSLQQWHRSKFGNFKKEIFDVQKKVIATITTTISHEINASLLLPFTAAKVVNALQTMCHDKSPESDGMSAMFYQNYWPIVGNIVTDVVLEILNDGQSIELINTAVITLIHKIKKPQARGLRQWDPLSPYLFLICSEGLSRMLQYEEAAGNLQGLRLTRHASSVSHLLFTDDSPLFCETTNASTLTIKRVLNLYHRALGQMLNNQKSIMSFSPNTPKAAKHFFNQTLNMPTSECHERYLGLPSYSGRDKKELFSNIKECIWKLMHAWNEKLFSVGGNEVLLKTFVQSIPTYAMSCFRLT</sequence>
<dbReference type="EMBL" id="UZAU01000534">
    <property type="status" value="NOT_ANNOTATED_CDS"/>
    <property type="molecule type" value="Genomic_DNA"/>
</dbReference>
<keyword evidence="2" id="KW-1185">Reference proteome</keyword>
<dbReference type="AlphaFoldDB" id="A0A803PL55"/>
<dbReference type="PANTHER" id="PTHR33116">
    <property type="entry name" value="REVERSE TRANSCRIPTASE ZINC-BINDING DOMAIN-CONTAINING PROTEIN-RELATED-RELATED"/>
    <property type="match status" value="1"/>
</dbReference>
<dbReference type="Proteomes" id="UP000596661">
    <property type="component" value="Chromosome 5"/>
</dbReference>
<dbReference type="Gramene" id="evm.model.05.1393">
    <property type="protein sequence ID" value="cds.evm.model.05.1393"/>
    <property type="gene ID" value="evm.TU.05.1393"/>
</dbReference>
<dbReference type="EnsemblPlants" id="evm.model.05.1393">
    <property type="protein sequence ID" value="cds.evm.model.05.1393"/>
    <property type="gene ID" value="evm.TU.05.1393"/>
</dbReference>
<organism evidence="1 2">
    <name type="scientific">Cannabis sativa</name>
    <name type="common">Hemp</name>
    <name type="synonym">Marijuana</name>
    <dbReference type="NCBI Taxonomy" id="3483"/>
    <lineage>
        <taxon>Eukaryota</taxon>
        <taxon>Viridiplantae</taxon>
        <taxon>Streptophyta</taxon>
        <taxon>Embryophyta</taxon>
        <taxon>Tracheophyta</taxon>
        <taxon>Spermatophyta</taxon>
        <taxon>Magnoliopsida</taxon>
        <taxon>eudicotyledons</taxon>
        <taxon>Gunneridae</taxon>
        <taxon>Pentapetalae</taxon>
        <taxon>rosids</taxon>
        <taxon>fabids</taxon>
        <taxon>Rosales</taxon>
        <taxon>Cannabaceae</taxon>
        <taxon>Cannabis</taxon>
    </lineage>
</organism>
<evidence type="ECO:0000313" key="2">
    <source>
        <dbReference type="Proteomes" id="UP000596661"/>
    </source>
</evidence>
<accession>A0A803PL55</accession>
<proteinExistence type="predicted"/>
<name>A0A803PL55_CANSA</name>
<evidence type="ECO:0008006" key="3">
    <source>
        <dbReference type="Google" id="ProtNLM"/>
    </source>
</evidence>